<dbReference type="PANTHER" id="PTHR36154:SF1">
    <property type="entry name" value="DNA-BINDING TRANSCRIPTIONAL ACTIVATOR ALPA"/>
    <property type="match status" value="1"/>
</dbReference>
<dbReference type="Pfam" id="PF05930">
    <property type="entry name" value="Phage_AlpA"/>
    <property type="match status" value="1"/>
</dbReference>
<gene>
    <name evidence="1" type="ORF">FCV52_20915</name>
</gene>
<dbReference type="InterPro" id="IPR010260">
    <property type="entry name" value="AlpA"/>
</dbReference>
<accession>A0A4U1YLV7</accession>
<evidence type="ECO:0000313" key="2">
    <source>
        <dbReference type="Proteomes" id="UP000305234"/>
    </source>
</evidence>
<dbReference type="EMBL" id="SYUW01000084">
    <property type="protein sequence ID" value="TKF21449.1"/>
    <property type="molecule type" value="Genomic_DNA"/>
</dbReference>
<sequence length="68" mass="7880">MGTHNIGGCPMRFIKLKEVMHKTALSRSSVYRKMDEGKFPKSISTGDRSVVWKESEIEEWMTECLESR</sequence>
<dbReference type="AlphaFoldDB" id="A0A4U1YLV7"/>
<name>A0A4U1YLV7_9VIBR</name>
<dbReference type="RefSeq" id="WP_136998862.1">
    <property type="nucleotide sequence ID" value="NZ_SYUW01000084.1"/>
</dbReference>
<organism evidence="1 2">
    <name type="scientific">Vibrio kanaloae</name>
    <dbReference type="NCBI Taxonomy" id="170673"/>
    <lineage>
        <taxon>Bacteria</taxon>
        <taxon>Pseudomonadati</taxon>
        <taxon>Pseudomonadota</taxon>
        <taxon>Gammaproteobacteria</taxon>
        <taxon>Vibrionales</taxon>
        <taxon>Vibrionaceae</taxon>
        <taxon>Vibrio</taxon>
    </lineage>
</organism>
<dbReference type="Gene3D" id="1.10.238.160">
    <property type="match status" value="1"/>
</dbReference>
<evidence type="ECO:0000313" key="1">
    <source>
        <dbReference type="EMBL" id="TKF21449.1"/>
    </source>
</evidence>
<protein>
    <submittedName>
        <fullName evidence="1">AlpA family transcriptional regulator</fullName>
    </submittedName>
</protein>
<reference evidence="1 2" key="1">
    <citation type="submission" date="2019-04" db="EMBL/GenBank/DDBJ databases">
        <title>A reverse ecology approach based on a biological definition of microbial populations.</title>
        <authorList>
            <person name="Arevalo P."/>
            <person name="Vaninsberghe D."/>
            <person name="Elsherbini J."/>
            <person name="Gore J."/>
            <person name="Polz M."/>
        </authorList>
    </citation>
    <scope>NUCLEOTIDE SEQUENCE [LARGE SCALE GENOMIC DNA]</scope>
    <source>
        <strain evidence="1 2">10N.261.46.E4</strain>
    </source>
</reference>
<dbReference type="Proteomes" id="UP000305234">
    <property type="component" value="Unassembled WGS sequence"/>
</dbReference>
<dbReference type="PANTHER" id="PTHR36154">
    <property type="entry name" value="DNA-BINDING TRANSCRIPTIONAL ACTIVATOR ALPA"/>
    <property type="match status" value="1"/>
</dbReference>
<proteinExistence type="predicted"/>
<comment type="caution">
    <text evidence="1">The sequence shown here is derived from an EMBL/GenBank/DDBJ whole genome shotgun (WGS) entry which is preliminary data.</text>
</comment>
<dbReference type="InterPro" id="IPR052931">
    <property type="entry name" value="Prophage_regulatory_activator"/>
</dbReference>